<reference evidence="1 2" key="1">
    <citation type="submission" date="2024-07" db="EMBL/GenBank/DDBJ databases">
        <title>Marimonas sp.nov., isolated from tidal-flat sediment.</title>
        <authorList>
            <person name="Jayan J.N."/>
            <person name="Lee S.S."/>
        </authorList>
    </citation>
    <scope>NUCLEOTIDE SEQUENCE [LARGE SCALE GENOMIC DNA]</scope>
    <source>
        <strain evidence="1 2">MJW-29</strain>
    </source>
</reference>
<keyword evidence="2" id="KW-1185">Reference proteome</keyword>
<sequence length="155" mass="17421">MFGKRYTTIDTSSLSERDVALADCISHKNIFGYPLYREVSEKAFTMKSAILFAAMTLVAGTASACPWAANSYKASIEGRVDFNFTFDTDCSSILAQKAGKQAENVQLRFVEGREADTGWYFEYDLFEFLFNEDGVRADARQGGARRTMRLRQVNS</sequence>
<name>A0ABV3RK61_9RHOB</name>
<dbReference type="RefSeq" id="WP_367876183.1">
    <property type="nucleotide sequence ID" value="NZ_JBFNXX010000002.1"/>
</dbReference>
<dbReference type="Proteomes" id="UP001556098">
    <property type="component" value="Unassembled WGS sequence"/>
</dbReference>
<organism evidence="1 2">
    <name type="scientific">Sulfitobacter sediminis</name>
    <dbReference type="NCBI Taxonomy" id="3234186"/>
    <lineage>
        <taxon>Bacteria</taxon>
        <taxon>Pseudomonadati</taxon>
        <taxon>Pseudomonadota</taxon>
        <taxon>Alphaproteobacteria</taxon>
        <taxon>Rhodobacterales</taxon>
        <taxon>Roseobacteraceae</taxon>
        <taxon>Sulfitobacter</taxon>
    </lineage>
</organism>
<accession>A0ABV3RK61</accession>
<dbReference type="EMBL" id="JBFNXX010000002">
    <property type="protein sequence ID" value="MEW9918478.1"/>
    <property type="molecule type" value="Genomic_DNA"/>
</dbReference>
<protein>
    <submittedName>
        <fullName evidence="1">Uncharacterized protein</fullName>
    </submittedName>
</protein>
<gene>
    <name evidence="1" type="ORF">AB2B41_02600</name>
</gene>
<proteinExistence type="predicted"/>
<evidence type="ECO:0000313" key="2">
    <source>
        <dbReference type="Proteomes" id="UP001556098"/>
    </source>
</evidence>
<evidence type="ECO:0000313" key="1">
    <source>
        <dbReference type="EMBL" id="MEW9918478.1"/>
    </source>
</evidence>
<comment type="caution">
    <text evidence="1">The sequence shown here is derived from an EMBL/GenBank/DDBJ whole genome shotgun (WGS) entry which is preliminary data.</text>
</comment>